<feature type="domain" description="DUF6535" evidence="3">
    <location>
        <begin position="43"/>
        <end position="219"/>
    </location>
</feature>
<dbReference type="OrthoDB" id="3185525at2759"/>
<keyword evidence="2" id="KW-1133">Transmembrane helix</keyword>
<protein>
    <recommendedName>
        <fullName evidence="3">DUF6535 domain-containing protein</fullName>
    </recommendedName>
</protein>
<name>A0A4S8MEC0_DENBC</name>
<reference evidence="4 5" key="1">
    <citation type="journal article" date="2019" name="Nat. Ecol. Evol.">
        <title>Megaphylogeny resolves global patterns of mushroom evolution.</title>
        <authorList>
            <person name="Varga T."/>
            <person name="Krizsan K."/>
            <person name="Foldi C."/>
            <person name="Dima B."/>
            <person name="Sanchez-Garcia M."/>
            <person name="Sanchez-Ramirez S."/>
            <person name="Szollosi G.J."/>
            <person name="Szarkandi J.G."/>
            <person name="Papp V."/>
            <person name="Albert L."/>
            <person name="Andreopoulos W."/>
            <person name="Angelini C."/>
            <person name="Antonin V."/>
            <person name="Barry K.W."/>
            <person name="Bougher N.L."/>
            <person name="Buchanan P."/>
            <person name="Buyck B."/>
            <person name="Bense V."/>
            <person name="Catcheside P."/>
            <person name="Chovatia M."/>
            <person name="Cooper J."/>
            <person name="Damon W."/>
            <person name="Desjardin D."/>
            <person name="Finy P."/>
            <person name="Geml J."/>
            <person name="Haridas S."/>
            <person name="Hughes K."/>
            <person name="Justo A."/>
            <person name="Karasinski D."/>
            <person name="Kautmanova I."/>
            <person name="Kiss B."/>
            <person name="Kocsube S."/>
            <person name="Kotiranta H."/>
            <person name="LaButti K.M."/>
            <person name="Lechner B.E."/>
            <person name="Liimatainen K."/>
            <person name="Lipzen A."/>
            <person name="Lukacs Z."/>
            <person name="Mihaltcheva S."/>
            <person name="Morgado L.N."/>
            <person name="Niskanen T."/>
            <person name="Noordeloos M.E."/>
            <person name="Ohm R.A."/>
            <person name="Ortiz-Santana B."/>
            <person name="Ovrebo C."/>
            <person name="Racz N."/>
            <person name="Riley R."/>
            <person name="Savchenko A."/>
            <person name="Shiryaev A."/>
            <person name="Soop K."/>
            <person name="Spirin V."/>
            <person name="Szebenyi C."/>
            <person name="Tomsovsky M."/>
            <person name="Tulloss R.E."/>
            <person name="Uehling J."/>
            <person name="Grigoriev I.V."/>
            <person name="Vagvolgyi C."/>
            <person name="Papp T."/>
            <person name="Martin F.M."/>
            <person name="Miettinen O."/>
            <person name="Hibbett D.S."/>
            <person name="Nagy L.G."/>
        </authorList>
    </citation>
    <scope>NUCLEOTIDE SEQUENCE [LARGE SCALE GENOMIC DNA]</scope>
    <source>
        <strain evidence="4 5">CBS 962.96</strain>
    </source>
</reference>
<dbReference type="Pfam" id="PF20153">
    <property type="entry name" value="DUF6535"/>
    <property type="match status" value="1"/>
</dbReference>
<evidence type="ECO:0000259" key="3">
    <source>
        <dbReference type="Pfam" id="PF20153"/>
    </source>
</evidence>
<organism evidence="4 5">
    <name type="scientific">Dendrothele bispora (strain CBS 962.96)</name>
    <dbReference type="NCBI Taxonomy" id="1314807"/>
    <lineage>
        <taxon>Eukaryota</taxon>
        <taxon>Fungi</taxon>
        <taxon>Dikarya</taxon>
        <taxon>Basidiomycota</taxon>
        <taxon>Agaricomycotina</taxon>
        <taxon>Agaricomycetes</taxon>
        <taxon>Agaricomycetidae</taxon>
        <taxon>Agaricales</taxon>
        <taxon>Agaricales incertae sedis</taxon>
        <taxon>Dendrothele</taxon>
    </lineage>
</organism>
<sequence length="939" mass="105806">MSDLSSVATSSNVEKGIGHSDSAGNTNSRFRPTSDDDACFKLWNMYIGQAQDYDRALLEGWKSDMDGMILFSALYSAVLATLIAESYQTLQEDPASKTVTLLIQMSQQLASISNGTTSRFQEPPLFTPTASSLVCNMLWFLSLALALSCSLLATFVQQWTRDFLHKATMRPSPVVQARVLAFSYFGLRRFGMHTFVDVIPILLHISLFLFFAGLVAFLLPINLPLTYLMACLMFVLTLGYLVLSCIPLFCLDAPYRTPVSDVIWRIGNKMHDIILRQHRLPSGLSLTEAMLEKSLRNPSARDHQIMKYTMRSLNHDTELFPMLEAIPEAILSPEGGVRLENSSLLLPLIQSSDPEENIVSRISKVISASGTSADPKRQKKDMMTALKALWCLARLHIQRFIQLPHSSTDGTPVFWFDHSLLSVLNNSDFAPKDYLLSTLALVRTSRLQSIKFCIDKVADLLSSQSISSCERLRMGKTVFADVSVGDIHWDSATFKRHFDTLDDLFDGYASGMSEYHAGELVKEAKHHVLALQNVSRWKAALTSILGEFLSKSQTAKLTPFEMESTYNLICSSIPGVKVSDLSVQVDEDEVEASHVLHDTSVDSDSVPPELFILIFQLASSTHQGLSCSKCRANVQEYICDASRSQVSYLLNQDESGYLEQCILRDLREGKGEEPSYCITAIEDIYIGLGSKTNHISPRLRTFVKEIFELVPKVSAPFTQVRWWTFTKAYTEWVLCKDILHKLDDLKESRDRISDDNGPASLSPQTMDDIHALGQRLLPDFAVPESPSPGTVDERNEWIEQLQVFMMSLTLSIVAKLTVICAEDNDVTVGDWIGMQHRMVNYRNGRIYEPVQLRFAESVRDFMSLQPWNQPKDSSLYDIFDSICRLSAHWTWITDLKSAQILAEAIRRHKAHKNFRGFIWMEQALFDRCTEVISRSESAL</sequence>
<evidence type="ECO:0000313" key="4">
    <source>
        <dbReference type="EMBL" id="THV00712.1"/>
    </source>
</evidence>
<feature type="transmembrane region" description="Helical" evidence="2">
    <location>
        <begin position="198"/>
        <end position="221"/>
    </location>
</feature>
<dbReference type="EMBL" id="ML179100">
    <property type="protein sequence ID" value="THV00712.1"/>
    <property type="molecule type" value="Genomic_DNA"/>
</dbReference>
<keyword evidence="5" id="KW-1185">Reference proteome</keyword>
<keyword evidence="2" id="KW-0812">Transmembrane</keyword>
<evidence type="ECO:0000256" key="1">
    <source>
        <dbReference type="SAM" id="MobiDB-lite"/>
    </source>
</evidence>
<feature type="compositionally biased region" description="Polar residues" evidence="1">
    <location>
        <begin position="1"/>
        <end position="13"/>
    </location>
</feature>
<dbReference type="InterPro" id="IPR045338">
    <property type="entry name" value="DUF6535"/>
</dbReference>
<feature type="region of interest" description="Disordered" evidence="1">
    <location>
        <begin position="1"/>
        <end position="30"/>
    </location>
</feature>
<feature type="transmembrane region" description="Helical" evidence="2">
    <location>
        <begin position="227"/>
        <end position="251"/>
    </location>
</feature>
<keyword evidence="2" id="KW-0472">Membrane</keyword>
<dbReference type="AlphaFoldDB" id="A0A4S8MEC0"/>
<evidence type="ECO:0000256" key="2">
    <source>
        <dbReference type="SAM" id="Phobius"/>
    </source>
</evidence>
<accession>A0A4S8MEC0</accession>
<proteinExistence type="predicted"/>
<gene>
    <name evidence="4" type="ORF">K435DRAFT_854490</name>
</gene>
<dbReference type="Proteomes" id="UP000297245">
    <property type="component" value="Unassembled WGS sequence"/>
</dbReference>
<feature type="transmembrane region" description="Helical" evidence="2">
    <location>
        <begin position="137"/>
        <end position="156"/>
    </location>
</feature>
<evidence type="ECO:0000313" key="5">
    <source>
        <dbReference type="Proteomes" id="UP000297245"/>
    </source>
</evidence>